<evidence type="ECO:0000313" key="2">
    <source>
        <dbReference type="EMBL" id="KIM87995.1"/>
    </source>
</evidence>
<dbReference type="InParanoid" id="A0A0C3FUD3"/>
<dbReference type="Proteomes" id="UP000054166">
    <property type="component" value="Unassembled WGS sequence"/>
</dbReference>
<reference evidence="2 3" key="1">
    <citation type="submission" date="2014-04" db="EMBL/GenBank/DDBJ databases">
        <authorList>
            <consortium name="DOE Joint Genome Institute"/>
            <person name="Kuo A."/>
            <person name="Tarkka M."/>
            <person name="Buscot F."/>
            <person name="Kohler A."/>
            <person name="Nagy L.G."/>
            <person name="Floudas D."/>
            <person name="Copeland A."/>
            <person name="Barry K.W."/>
            <person name="Cichocki N."/>
            <person name="Veneault-Fourrey C."/>
            <person name="LaButti K."/>
            <person name="Lindquist E.A."/>
            <person name="Lipzen A."/>
            <person name="Lundell T."/>
            <person name="Morin E."/>
            <person name="Murat C."/>
            <person name="Sun H."/>
            <person name="Tunlid A."/>
            <person name="Henrissat B."/>
            <person name="Grigoriev I.V."/>
            <person name="Hibbett D.S."/>
            <person name="Martin F."/>
            <person name="Nordberg H.P."/>
            <person name="Cantor M.N."/>
            <person name="Hua S.X."/>
        </authorList>
    </citation>
    <scope>NUCLEOTIDE SEQUENCE [LARGE SCALE GENOMIC DNA]</scope>
    <source>
        <strain evidence="2 3">F 1598</strain>
    </source>
</reference>
<gene>
    <name evidence="2" type="ORF">PILCRDRAFT_814669</name>
</gene>
<sequence length="77" mass="8138">MSFQSSSSLALPPNAHISSKHVPITQQPLRASTMSVASSENQSGVEETEKARRLRGGCIPCPDGGCCYIIPIPCCCC</sequence>
<dbReference type="AlphaFoldDB" id="A0A0C3FUD3"/>
<keyword evidence="3" id="KW-1185">Reference proteome</keyword>
<accession>A0A0C3FUD3</accession>
<name>A0A0C3FUD3_PILCF</name>
<proteinExistence type="predicted"/>
<reference evidence="3" key="2">
    <citation type="submission" date="2015-01" db="EMBL/GenBank/DDBJ databases">
        <title>Evolutionary Origins and Diversification of the Mycorrhizal Mutualists.</title>
        <authorList>
            <consortium name="DOE Joint Genome Institute"/>
            <consortium name="Mycorrhizal Genomics Consortium"/>
            <person name="Kohler A."/>
            <person name="Kuo A."/>
            <person name="Nagy L.G."/>
            <person name="Floudas D."/>
            <person name="Copeland A."/>
            <person name="Barry K.W."/>
            <person name="Cichocki N."/>
            <person name="Veneault-Fourrey C."/>
            <person name="LaButti K."/>
            <person name="Lindquist E.A."/>
            <person name="Lipzen A."/>
            <person name="Lundell T."/>
            <person name="Morin E."/>
            <person name="Murat C."/>
            <person name="Riley R."/>
            <person name="Ohm R."/>
            <person name="Sun H."/>
            <person name="Tunlid A."/>
            <person name="Henrissat B."/>
            <person name="Grigoriev I.V."/>
            <person name="Hibbett D.S."/>
            <person name="Martin F."/>
        </authorList>
    </citation>
    <scope>NUCLEOTIDE SEQUENCE [LARGE SCALE GENOMIC DNA]</scope>
    <source>
        <strain evidence="3">F 1598</strain>
    </source>
</reference>
<dbReference type="EMBL" id="KN832978">
    <property type="protein sequence ID" value="KIM87995.1"/>
    <property type="molecule type" value="Genomic_DNA"/>
</dbReference>
<evidence type="ECO:0000313" key="3">
    <source>
        <dbReference type="Proteomes" id="UP000054166"/>
    </source>
</evidence>
<protein>
    <submittedName>
        <fullName evidence="2">Uncharacterized protein</fullName>
    </submittedName>
</protein>
<evidence type="ECO:0000256" key="1">
    <source>
        <dbReference type="SAM" id="MobiDB-lite"/>
    </source>
</evidence>
<dbReference type="HOGENOM" id="CLU_193990_0_0_1"/>
<organism evidence="2 3">
    <name type="scientific">Piloderma croceum (strain F 1598)</name>
    <dbReference type="NCBI Taxonomy" id="765440"/>
    <lineage>
        <taxon>Eukaryota</taxon>
        <taxon>Fungi</taxon>
        <taxon>Dikarya</taxon>
        <taxon>Basidiomycota</taxon>
        <taxon>Agaricomycotina</taxon>
        <taxon>Agaricomycetes</taxon>
        <taxon>Agaricomycetidae</taxon>
        <taxon>Atheliales</taxon>
        <taxon>Atheliaceae</taxon>
        <taxon>Piloderma</taxon>
    </lineage>
</organism>
<feature type="region of interest" description="Disordered" evidence="1">
    <location>
        <begin position="1"/>
        <end position="23"/>
    </location>
</feature>